<accession>A0AAE3YMB0</accession>
<keyword evidence="3" id="KW-1185">Reference proteome</keyword>
<dbReference type="Pfam" id="PF06902">
    <property type="entry name" value="Fer4_19"/>
    <property type="match status" value="1"/>
</dbReference>
<name>A0AAE3YMB0_9ACTN</name>
<evidence type="ECO:0000313" key="3">
    <source>
        <dbReference type="Proteomes" id="UP001183643"/>
    </source>
</evidence>
<proteinExistence type="predicted"/>
<protein>
    <submittedName>
        <fullName evidence="2">Fe-S cluster protein YjdI</fullName>
    </submittedName>
</protein>
<comment type="caution">
    <text evidence="2">The sequence shown here is derived from an EMBL/GenBank/DDBJ whole genome shotgun (WGS) entry which is preliminary data.</text>
</comment>
<feature type="domain" description="Divergent 4Fe-4S mono-cluster" evidence="1">
    <location>
        <begin position="40"/>
        <end position="65"/>
    </location>
</feature>
<dbReference type="Proteomes" id="UP001183643">
    <property type="component" value="Unassembled WGS sequence"/>
</dbReference>
<dbReference type="InterPro" id="IPR010693">
    <property type="entry name" value="Divergent_4Fe-4S_mono-cluster"/>
</dbReference>
<dbReference type="RefSeq" id="WP_310366903.1">
    <property type="nucleotide sequence ID" value="NZ_JAVDYB010000001.1"/>
</dbReference>
<organism evidence="2 3">
    <name type="scientific">Catenuloplanes atrovinosus</name>
    <dbReference type="NCBI Taxonomy" id="137266"/>
    <lineage>
        <taxon>Bacteria</taxon>
        <taxon>Bacillati</taxon>
        <taxon>Actinomycetota</taxon>
        <taxon>Actinomycetes</taxon>
        <taxon>Micromonosporales</taxon>
        <taxon>Micromonosporaceae</taxon>
        <taxon>Catenuloplanes</taxon>
    </lineage>
</organism>
<dbReference type="AlphaFoldDB" id="A0AAE3YMB0"/>
<evidence type="ECO:0000259" key="1">
    <source>
        <dbReference type="Pfam" id="PF06902"/>
    </source>
</evidence>
<reference evidence="2" key="1">
    <citation type="submission" date="2023-07" db="EMBL/GenBank/DDBJ databases">
        <title>Sequencing the genomes of 1000 actinobacteria strains.</title>
        <authorList>
            <person name="Klenk H.-P."/>
        </authorList>
    </citation>
    <scope>NUCLEOTIDE SEQUENCE</scope>
    <source>
        <strain evidence="2">DSM 44707</strain>
    </source>
</reference>
<sequence>MSEPRDIEIVTDDGPAVEAPHCLPLPALARQHQRAGSGMWIAPDNADAVAEVVTRCPSGALRYTRPA</sequence>
<evidence type="ECO:0000313" key="2">
    <source>
        <dbReference type="EMBL" id="MDR7275662.1"/>
    </source>
</evidence>
<dbReference type="EMBL" id="JAVDYB010000001">
    <property type="protein sequence ID" value="MDR7275662.1"/>
    <property type="molecule type" value="Genomic_DNA"/>
</dbReference>
<gene>
    <name evidence="2" type="ORF">J2S41_002440</name>
</gene>